<comment type="catalytic activity">
    <reaction evidence="15">
        <text>11-dehydrocorticosterone + NAD(+) = pregn-4-ene-3,11,20,21-tetraone + NADH + H(+)</text>
        <dbReference type="Rhea" id="RHEA:42020"/>
        <dbReference type="ChEBI" id="CHEBI:15378"/>
        <dbReference type="ChEBI" id="CHEBI:57540"/>
        <dbReference type="ChEBI" id="CHEBI:57945"/>
        <dbReference type="ChEBI" id="CHEBI:78600"/>
        <dbReference type="ChEBI" id="CHEBI:78601"/>
    </reaction>
    <physiologicalReaction direction="left-to-right" evidence="15">
        <dbReference type="Rhea" id="RHEA:42021"/>
    </physiologicalReaction>
</comment>
<dbReference type="GO" id="GO:0008210">
    <property type="term" value="P:estrogen metabolic process"/>
    <property type="evidence" value="ECO:0007669"/>
    <property type="project" value="TreeGrafter"/>
</dbReference>
<comment type="catalytic activity">
    <reaction evidence="13">
        <text>5alpha-pregnan-20beta-ol-3-one + NAD(+) = 5alpha-pregnane-3,20-dione + NADH + H(+)</text>
        <dbReference type="Rhea" id="RHEA:42008"/>
        <dbReference type="ChEBI" id="CHEBI:15378"/>
        <dbReference type="ChEBI" id="CHEBI:28952"/>
        <dbReference type="ChEBI" id="CHEBI:57540"/>
        <dbReference type="ChEBI" id="CHEBI:57945"/>
        <dbReference type="ChEBI" id="CHEBI:78594"/>
    </reaction>
    <physiologicalReaction direction="left-to-right" evidence="13">
        <dbReference type="Rhea" id="RHEA:42009"/>
    </physiologicalReaction>
</comment>
<sequence>MQSLKGLVALVTGGASGFGLSTAERLLKQGARVVLCDLNTSKGQEVASRLGGNSVFVSTDVTSETDVKKALDVCSDKFKKLDLLVNCAGISVLSKTYDFGNKTPHCLEKFTKLLEVNTVGTFNTIRLAVGLMSKNSPDEDGQKGVIVNLTSTHAFEGGMGHIAFAASSGCIASMTLPIARDLSTEGIRCCAIATGHFDIPYYRSLPEKFRRFIPSVVPFPKGLGNPEEFAHLVQTIVDNKMLNGEVIRLDAALRIEI</sequence>
<evidence type="ECO:0000256" key="20">
    <source>
        <dbReference type="RuleBase" id="RU000363"/>
    </source>
</evidence>
<dbReference type="GO" id="GO:0004303">
    <property type="term" value="F:estradiol 17-beta-dehydrogenase [NAD(P)+] activity"/>
    <property type="evidence" value="ECO:0007669"/>
    <property type="project" value="UniProtKB-EC"/>
</dbReference>
<dbReference type="GO" id="GO:0006631">
    <property type="term" value="P:fatty acid metabolic process"/>
    <property type="evidence" value="ECO:0007669"/>
    <property type="project" value="TreeGrafter"/>
</dbReference>
<comment type="catalytic activity">
    <reaction evidence="9">
        <text>cortisol + NAD(+) = 11beta,17alpha-dihydroxypregn-4-ene-3,20,21-trione + NADH + H(+)</text>
        <dbReference type="Rhea" id="RHEA:42012"/>
        <dbReference type="ChEBI" id="CHEBI:15378"/>
        <dbReference type="ChEBI" id="CHEBI:17650"/>
        <dbReference type="ChEBI" id="CHEBI:57540"/>
        <dbReference type="ChEBI" id="CHEBI:57945"/>
        <dbReference type="ChEBI" id="CHEBI:78595"/>
    </reaction>
    <physiologicalReaction direction="left-to-right" evidence="9">
        <dbReference type="Rhea" id="RHEA:42013"/>
    </physiologicalReaction>
</comment>
<dbReference type="SUPFAM" id="SSF51735">
    <property type="entry name" value="NAD(P)-binding Rossmann-fold domains"/>
    <property type="match status" value="1"/>
</dbReference>
<dbReference type="Gene3D" id="3.40.50.720">
    <property type="entry name" value="NAD(P)-binding Rossmann-like Domain"/>
    <property type="match status" value="1"/>
</dbReference>
<evidence type="ECO:0000256" key="2">
    <source>
        <dbReference type="ARBA" id="ARBA00023002"/>
    </source>
</evidence>
<gene>
    <name evidence="21" type="ORF">JTE90_029659</name>
</gene>
<dbReference type="InterPro" id="IPR002347">
    <property type="entry name" value="SDR_fam"/>
</dbReference>
<dbReference type="GO" id="GO:0003857">
    <property type="term" value="F:(3S)-3-hydroxyacyl-CoA dehydrogenase (NAD+) activity"/>
    <property type="evidence" value="ECO:0007669"/>
    <property type="project" value="UniProtKB-EC"/>
</dbReference>
<dbReference type="Proteomes" id="UP000827092">
    <property type="component" value="Unassembled WGS sequence"/>
</dbReference>
<comment type="catalytic activity">
    <reaction evidence="6">
        <text>a (3S)-3-hydroxyacyl-CoA + NAD(+) = a 3-oxoacyl-CoA + NADH + H(+)</text>
        <dbReference type="Rhea" id="RHEA:22432"/>
        <dbReference type="ChEBI" id="CHEBI:15378"/>
        <dbReference type="ChEBI" id="CHEBI:57318"/>
        <dbReference type="ChEBI" id="CHEBI:57540"/>
        <dbReference type="ChEBI" id="CHEBI:57945"/>
        <dbReference type="ChEBI" id="CHEBI:90726"/>
        <dbReference type="EC" id="1.1.1.35"/>
    </reaction>
    <physiologicalReaction direction="left-to-right" evidence="6">
        <dbReference type="Rhea" id="RHEA:22433"/>
    </physiologicalReaction>
    <physiologicalReaction direction="right-to-left" evidence="6">
        <dbReference type="Rhea" id="RHEA:22434"/>
    </physiologicalReaction>
</comment>
<evidence type="ECO:0000256" key="15">
    <source>
        <dbReference type="ARBA" id="ARBA00052668"/>
    </source>
</evidence>
<evidence type="ECO:0000256" key="7">
    <source>
        <dbReference type="ARBA" id="ARBA00050365"/>
    </source>
</evidence>
<evidence type="ECO:0000256" key="14">
    <source>
        <dbReference type="ARBA" id="ARBA00052417"/>
    </source>
</evidence>
<proteinExistence type="inferred from homology"/>
<evidence type="ECO:0000256" key="6">
    <source>
        <dbReference type="ARBA" id="ARBA00050141"/>
    </source>
</evidence>
<dbReference type="PANTHER" id="PTHR43658:SF8">
    <property type="entry name" value="17-BETA-HYDROXYSTEROID DEHYDROGENASE 14-RELATED"/>
    <property type="match status" value="1"/>
</dbReference>
<comment type="caution">
    <text evidence="21">The sequence shown here is derived from an EMBL/GenBank/DDBJ whole genome shotgun (WGS) entry which is preliminary data.</text>
</comment>
<evidence type="ECO:0000256" key="9">
    <source>
        <dbReference type="ARBA" id="ARBA00050927"/>
    </source>
</evidence>
<comment type="catalytic activity">
    <reaction evidence="12">
        <text>ursodeoxycholate + NAD(+) = 7-oxolithocholate + NADH + H(+)</text>
        <dbReference type="Rhea" id="RHEA:42028"/>
        <dbReference type="ChEBI" id="CHEBI:15378"/>
        <dbReference type="ChEBI" id="CHEBI:57540"/>
        <dbReference type="ChEBI" id="CHEBI:57945"/>
        <dbReference type="ChEBI" id="CHEBI:78604"/>
        <dbReference type="ChEBI" id="CHEBI:78605"/>
    </reaction>
    <physiologicalReaction direction="left-to-right" evidence="12">
        <dbReference type="Rhea" id="RHEA:42029"/>
    </physiologicalReaction>
</comment>
<evidence type="ECO:0000256" key="18">
    <source>
        <dbReference type="ARBA" id="ARBA00082293"/>
    </source>
</evidence>
<reference evidence="21 22" key="1">
    <citation type="journal article" date="2022" name="Nat. Ecol. Evol.">
        <title>A masculinizing supergene underlies an exaggerated male reproductive morph in a spider.</title>
        <authorList>
            <person name="Hendrickx F."/>
            <person name="De Corte Z."/>
            <person name="Sonet G."/>
            <person name="Van Belleghem S.M."/>
            <person name="Kostlbacher S."/>
            <person name="Vangestel C."/>
        </authorList>
    </citation>
    <scope>NUCLEOTIDE SEQUENCE [LARGE SCALE GENOMIC DNA]</scope>
    <source>
        <strain evidence="21">W744_W776</strain>
    </source>
</reference>
<dbReference type="EC" id="1.1.1.53" evidence="3"/>
<keyword evidence="22" id="KW-1185">Reference proteome</keyword>
<comment type="catalytic activity">
    <reaction evidence="14">
        <text>cortisone + NAD(+) = 17alpha-hydroxypregn-4-en-3,11,20-trione-21-al + NADH + H(+)</text>
        <dbReference type="Rhea" id="RHEA:42016"/>
        <dbReference type="ChEBI" id="CHEBI:15378"/>
        <dbReference type="ChEBI" id="CHEBI:16962"/>
        <dbReference type="ChEBI" id="CHEBI:57540"/>
        <dbReference type="ChEBI" id="CHEBI:57945"/>
        <dbReference type="ChEBI" id="CHEBI:78596"/>
    </reaction>
    <physiologicalReaction direction="left-to-right" evidence="14">
        <dbReference type="Rhea" id="RHEA:42017"/>
    </physiologicalReaction>
</comment>
<evidence type="ECO:0000256" key="11">
    <source>
        <dbReference type="ARBA" id="ARBA00051637"/>
    </source>
</evidence>
<evidence type="ECO:0000313" key="21">
    <source>
        <dbReference type="EMBL" id="KAG8195080.1"/>
    </source>
</evidence>
<dbReference type="PANTHER" id="PTHR43658">
    <property type="entry name" value="SHORT-CHAIN DEHYDROGENASE/REDUCTASE"/>
    <property type="match status" value="1"/>
</dbReference>
<evidence type="ECO:0000256" key="12">
    <source>
        <dbReference type="ARBA" id="ARBA00051831"/>
    </source>
</evidence>
<dbReference type="PRINTS" id="PR00080">
    <property type="entry name" value="SDRFAMILY"/>
</dbReference>
<evidence type="ECO:0000256" key="17">
    <source>
        <dbReference type="ARBA" id="ARBA00079624"/>
    </source>
</evidence>
<evidence type="ECO:0000313" key="22">
    <source>
        <dbReference type="Proteomes" id="UP000827092"/>
    </source>
</evidence>
<dbReference type="GO" id="GO:0047044">
    <property type="term" value="F:androstan-3-alpha,17-beta-diol dehydrogenase (NAD+) activity"/>
    <property type="evidence" value="ECO:0007669"/>
    <property type="project" value="UniProtKB-EC"/>
</dbReference>
<dbReference type="Pfam" id="PF00106">
    <property type="entry name" value="adh_short"/>
    <property type="match status" value="1"/>
</dbReference>
<dbReference type="AlphaFoldDB" id="A0AAV6VGM7"/>
<keyword evidence="2" id="KW-0560">Oxidoreductase</keyword>
<comment type="catalytic activity">
    <reaction evidence="11">
        <text>3beta,7beta-dihydroxy-5beta-cholan-24-oate + NAD(+) = 3beta-hydroxy-7-oxo-5beta-cholan-24-oate + NADH + H(+)</text>
        <dbReference type="Rhea" id="RHEA:42024"/>
        <dbReference type="ChEBI" id="CHEBI:15378"/>
        <dbReference type="ChEBI" id="CHEBI:57540"/>
        <dbReference type="ChEBI" id="CHEBI:57945"/>
        <dbReference type="ChEBI" id="CHEBI:78602"/>
        <dbReference type="ChEBI" id="CHEBI:78603"/>
    </reaction>
    <physiologicalReaction direction="left-to-right" evidence="11">
        <dbReference type="Rhea" id="RHEA:42025"/>
    </physiologicalReaction>
</comment>
<name>A0AAV6VGM7_9ARAC</name>
<evidence type="ECO:0000256" key="4">
    <source>
        <dbReference type="ARBA" id="ARBA00024072"/>
    </source>
</evidence>
<comment type="catalytic activity">
    <reaction evidence="7">
        <text>5alpha-androstane-3alpha,17beta-diol + NAD(+) = 17beta-hydroxy-5alpha-androstan-3-one + NADH + H(+)</text>
        <dbReference type="Rhea" id="RHEA:42004"/>
        <dbReference type="ChEBI" id="CHEBI:15378"/>
        <dbReference type="ChEBI" id="CHEBI:16330"/>
        <dbReference type="ChEBI" id="CHEBI:36713"/>
        <dbReference type="ChEBI" id="CHEBI:57540"/>
        <dbReference type="ChEBI" id="CHEBI:57945"/>
        <dbReference type="EC" id="1.1.1.53"/>
    </reaction>
    <physiologicalReaction direction="right-to-left" evidence="7">
        <dbReference type="Rhea" id="RHEA:42006"/>
    </physiologicalReaction>
</comment>
<organism evidence="21 22">
    <name type="scientific">Oedothorax gibbosus</name>
    <dbReference type="NCBI Taxonomy" id="931172"/>
    <lineage>
        <taxon>Eukaryota</taxon>
        <taxon>Metazoa</taxon>
        <taxon>Ecdysozoa</taxon>
        <taxon>Arthropoda</taxon>
        <taxon>Chelicerata</taxon>
        <taxon>Arachnida</taxon>
        <taxon>Araneae</taxon>
        <taxon>Araneomorphae</taxon>
        <taxon>Entelegynae</taxon>
        <taxon>Araneoidea</taxon>
        <taxon>Linyphiidae</taxon>
        <taxon>Erigoninae</taxon>
        <taxon>Oedothorax</taxon>
    </lineage>
</organism>
<dbReference type="FunFam" id="3.40.50.720:FF:000215">
    <property type="entry name" value="3-hydroxyacyl-CoA dehydrogenase type-2"/>
    <property type="match status" value="1"/>
</dbReference>
<evidence type="ECO:0000256" key="13">
    <source>
        <dbReference type="ARBA" id="ARBA00052095"/>
    </source>
</evidence>
<dbReference type="PRINTS" id="PR00081">
    <property type="entry name" value="GDHRDH"/>
</dbReference>
<evidence type="ECO:0000256" key="3">
    <source>
        <dbReference type="ARBA" id="ARBA00024071"/>
    </source>
</evidence>
<evidence type="ECO:0000256" key="16">
    <source>
        <dbReference type="ARBA" id="ARBA00072938"/>
    </source>
</evidence>
<evidence type="ECO:0000256" key="19">
    <source>
        <dbReference type="ARBA" id="ARBA00082399"/>
    </source>
</evidence>
<dbReference type="GO" id="GO:0008209">
    <property type="term" value="P:androgen metabolic process"/>
    <property type="evidence" value="ECO:0007669"/>
    <property type="project" value="TreeGrafter"/>
</dbReference>
<comment type="catalytic activity">
    <reaction evidence="5">
        <text>17beta-estradiol + NAD(+) = estrone + NADH + H(+)</text>
        <dbReference type="Rhea" id="RHEA:24612"/>
        <dbReference type="ChEBI" id="CHEBI:15378"/>
        <dbReference type="ChEBI" id="CHEBI:16469"/>
        <dbReference type="ChEBI" id="CHEBI:17263"/>
        <dbReference type="ChEBI" id="CHEBI:57540"/>
        <dbReference type="ChEBI" id="CHEBI:57945"/>
        <dbReference type="EC" id="1.1.1.62"/>
    </reaction>
    <physiologicalReaction direction="left-to-right" evidence="5">
        <dbReference type="Rhea" id="RHEA:24613"/>
    </physiologicalReaction>
</comment>
<accession>A0AAV6VGM7</accession>
<evidence type="ECO:0000256" key="8">
    <source>
        <dbReference type="ARBA" id="ARBA00050435"/>
    </source>
</evidence>
<dbReference type="CDD" id="cd05371">
    <property type="entry name" value="HSD10-like_SDR_c"/>
    <property type="match status" value="1"/>
</dbReference>
<evidence type="ECO:0000256" key="10">
    <source>
        <dbReference type="ARBA" id="ARBA00051004"/>
    </source>
</evidence>
<dbReference type="EMBL" id="JAFNEN010000094">
    <property type="protein sequence ID" value="KAG8195080.1"/>
    <property type="molecule type" value="Genomic_DNA"/>
</dbReference>
<protein>
    <recommendedName>
        <fullName evidence="16">3-hydroxyacyl-CoA dehydrogenase type-2</fullName>
        <ecNumber evidence="3">1.1.1.53</ecNumber>
        <ecNumber evidence="4">1.1.1.62</ecNumber>
    </recommendedName>
    <alternativeName>
        <fullName evidence="18">3-hydroxyacyl-CoA dehydrogenase type II</fullName>
    </alternativeName>
    <alternativeName>
        <fullName evidence="19">Mitochondrial ribonuclease P protein 2</fullName>
    </alternativeName>
    <alternativeName>
        <fullName evidence="17">Type II HADH</fullName>
    </alternativeName>
</protein>
<comment type="catalytic activity">
    <reaction evidence="8">
        <text>17beta-hydroxy-5alpha-androstan-3-one + NAD(+) = 5alpha-androstan-3,17-dione + NADH + H(+)</text>
        <dbReference type="Rhea" id="RHEA:41992"/>
        <dbReference type="ChEBI" id="CHEBI:15378"/>
        <dbReference type="ChEBI" id="CHEBI:15994"/>
        <dbReference type="ChEBI" id="CHEBI:16330"/>
        <dbReference type="ChEBI" id="CHEBI:57540"/>
        <dbReference type="ChEBI" id="CHEBI:57945"/>
    </reaction>
    <physiologicalReaction direction="left-to-right" evidence="8">
        <dbReference type="Rhea" id="RHEA:41993"/>
    </physiologicalReaction>
</comment>
<comment type="catalytic activity">
    <reaction evidence="10">
        <text>(3S)-3-hydroxybutanoyl-CoA + NAD(+) = acetoacetyl-CoA + NADH + H(+)</text>
        <dbReference type="Rhea" id="RHEA:30799"/>
        <dbReference type="ChEBI" id="CHEBI:15378"/>
        <dbReference type="ChEBI" id="CHEBI:57286"/>
        <dbReference type="ChEBI" id="CHEBI:57316"/>
        <dbReference type="ChEBI" id="CHEBI:57540"/>
        <dbReference type="ChEBI" id="CHEBI:57945"/>
    </reaction>
    <physiologicalReaction direction="left-to-right" evidence="10">
        <dbReference type="Rhea" id="RHEA:30800"/>
    </physiologicalReaction>
    <physiologicalReaction direction="right-to-left" evidence="10">
        <dbReference type="Rhea" id="RHEA:30801"/>
    </physiologicalReaction>
</comment>
<comment type="similarity">
    <text evidence="1 20">Belongs to the short-chain dehydrogenases/reductases (SDR) family.</text>
</comment>
<evidence type="ECO:0000256" key="1">
    <source>
        <dbReference type="ARBA" id="ARBA00006484"/>
    </source>
</evidence>
<dbReference type="EC" id="1.1.1.62" evidence="4"/>
<dbReference type="GO" id="GO:0005739">
    <property type="term" value="C:mitochondrion"/>
    <property type="evidence" value="ECO:0007669"/>
    <property type="project" value="TreeGrafter"/>
</dbReference>
<dbReference type="InterPro" id="IPR036291">
    <property type="entry name" value="NAD(P)-bd_dom_sf"/>
</dbReference>
<evidence type="ECO:0000256" key="5">
    <source>
        <dbReference type="ARBA" id="ARBA00049381"/>
    </source>
</evidence>